<dbReference type="HOGENOM" id="CLU_3235938_0_0_5"/>
<organism evidence="2 3">
    <name type="scientific">Methylobacterium oryzae CBMB20</name>
    <dbReference type="NCBI Taxonomy" id="693986"/>
    <lineage>
        <taxon>Bacteria</taxon>
        <taxon>Pseudomonadati</taxon>
        <taxon>Pseudomonadota</taxon>
        <taxon>Alphaproteobacteria</taxon>
        <taxon>Hyphomicrobiales</taxon>
        <taxon>Methylobacteriaceae</taxon>
        <taxon>Methylobacterium</taxon>
    </lineage>
</organism>
<dbReference type="EMBL" id="CP003811">
    <property type="protein sequence ID" value="AIQ91623.1"/>
    <property type="molecule type" value="Genomic_DNA"/>
</dbReference>
<sequence length="43" mass="4487">MLKDLTDLGSGTGRAKGSLTRGRPGRFRTGGCDIALPRPEQSG</sequence>
<accession>A0A089P0P5</accession>
<feature type="region of interest" description="Disordered" evidence="1">
    <location>
        <begin position="1"/>
        <end position="43"/>
    </location>
</feature>
<dbReference type="KEGG" id="mor:MOC_3868"/>
<dbReference type="STRING" id="693986.MOC_3868"/>
<proteinExistence type="predicted"/>
<evidence type="ECO:0000313" key="2">
    <source>
        <dbReference type="EMBL" id="AIQ91623.1"/>
    </source>
</evidence>
<keyword evidence="3" id="KW-1185">Reference proteome</keyword>
<protein>
    <submittedName>
        <fullName evidence="2">Protein of unassigned function</fullName>
    </submittedName>
</protein>
<reference evidence="2 3" key="1">
    <citation type="journal article" date="2014" name="PLoS ONE">
        <title>Genome Information of Methylobacterium oryzae, a Plant-Probiotic Methylotroph in the Phyllosphere.</title>
        <authorList>
            <person name="Kwak M.J."/>
            <person name="Jeong H."/>
            <person name="Madhaiyan M."/>
            <person name="Lee Y."/>
            <person name="Sa T.M."/>
            <person name="Oh T.K."/>
            <person name="Kim J.F."/>
        </authorList>
    </citation>
    <scope>NUCLEOTIDE SEQUENCE [LARGE SCALE GENOMIC DNA]</scope>
    <source>
        <strain evidence="2 3">CBMB20</strain>
    </source>
</reference>
<gene>
    <name evidence="2" type="ORF">MOC_3868</name>
</gene>
<name>A0A089P0P5_9HYPH</name>
<dbReference type="AlphaFoldDB" id="A0A089P0P5"/>
<dbReference type="Proteomes" id="UP000029492">
    <property type="component" value="Chromosome"/>
</dbReference>
<evidence type="ECO:0000313" key="3">
    <source>
        <dbReference type="Proteomes" id="UP000029492"/>
    </source>
</evidence>
<evidence type="ECO:0000256" key="1">
    <source>
        <dbReference type="SAM" id="MobiDB-lite"/>
    </source>
</evidence>